<protein>
    <submittedName>
        <fullName evidence="1">Uncharacterized protein</fullName>
    </submittedName>
</protein>
<sequence length="87" mass="9387">MGAIFTQSTIMGGIGVGDKNNGLGSNAEAVFPINELWRILKEQGIVGGSRPIHIYLNVDGRELALVVAENQDVIDRYNLRDRGGAFS</sequence>
<keyword evidence="2" id="KW-1185">Reference proteome</keyword>
<organism evidence="1 2">
    <name type="scientific">Clostridium yunnanense</name>
    <dbReference type="NCBI Taxonomy" id="2800325"/>
    <lineage>
        <taxon>Bacteria</taxon>
        <taxon>Bacillati</taxon>
        <taxon>Bacillota</taxon>
        <taxon>Clostridia</taxon>
        <taxon>Eubacteriales</taxon>
        <taxon>Clostridiaceae</taxon>
        <taxon>Clostridium</taxon>
    </lineage>
</organism>
<dbReference type="EMBL" id="JAENHN010000006">
    <property type="protein sequence ID" value="MBK1809340.1"/>
    <property type="molecule type" value="Genomic_DNA"/>
</dbReference>
<accession>A0ABS1EIZ9</accession>
<proteinExistence type="predicted"/>
<gene>
    <name evidence="1" type="ORF">JHL18_01600</name>
</gene>
<dbReference type="Proteomes" id="UP000596739">
    <property type="component" value="Unassembled WGS sequence"/>
</dbReference>
<evidence type="ECO:0000313" key="1">
    <source>
        <dbReference type="EMBL" id="MBK1809340.1"/>
    </source>
</evidence>
<name>A0ABS1EIZ9_9CLOT</name>
<reference evidence="2" key="1">
    <citation type="submission" date="2021-01" db="EMBL/GenBank/DDBJ databases">
        <title>Genome public.</title>
        <authorList>
            <person name="Liu C."/>
            <person name="Sun Q."/>
        </authorList>
    </citation>
    <scope>NUCLEOTIDE SEQUENCE [LARGE SCALE GENOMIC DNA]</scope>
    <source>
        <strain evidence="2">YIM B02505</strain>
    </source>
</reference>
<comment type="caution">
    <text evidence="1">The sequence shown here is derived from an EMBL/GenBank/DDBJ whole genome shotgun (WGS) entry which is preliminary data.</text>
</comment>
<evidence type="ECO:0000313" key="2">
    <source>
        <dbReference type="Proteomes" id="UP000596739"/>
    </source>
</evidence>